<dbReference type="Pfam" id="PF01738">
    <property type="entry name" value="DLH"/>
    <property type="match status" value="1"/>
</dbReference>
<sequence>MLQRADFLLSSPHGRDFAVDARWLQDGNAKPVVVFVHGFKGFKDWGHFDLLADFFAQHGFVFLKLNLSHNGVEPDGKDLSNMEAFGNNNFCIELDDVKTLLDYVQAGPKEIQAEEMEVNYLFLVGHSRGGGLVLLKAAEDERVSGVATWSAISDIDQRWSTEFMEKWKRDGVQYVLNGRTGRQMPLYYQLVENCQANKKRLDIAKATERLQVPVLIIHGERDETVPVQMAHDLHACNPYAELYLIPEANHSFGGSHPFTGTALPAAAREAAQKTNTFFQNAVEHHS</sequence>
<comment type="caution">
    <text evidence="4">The sequence shown here is derived from an EMBL/GenBank/DDBJ whole genome shotgun (WGS) entry which is preliminary data.</text>
</comment>
<dbReference type="InterPro" id="IPR022742">
    <property type="entry name" value="Hydrolase_4"/>
</dbReference>
<evidence type="ECO:0000259" key="3">
    <source>
        <dbReference type="Pfam" id="PF12146"/>
    </source>
</evidence>
<evidence type="ECO:0000256" key="1">
    <source>
        <dbReference type="ARBA" id="ARBA00022801"/>
    </source>
</evidence>
<dbReference type="Pfam" id="PF12146">
    <property type="entry name" value="Hydrolase_4"/>
    <property type="match status" value="1"/>
</dbReference>
<protein>
    <submittedName>
        <fullName evidence="4">Alpha/beta hydrolase family protein</fullName>
        <ecNumber evidence="4">3.4.-.-</ecNumber>
    </submittedName>
</protein>
<dbReference type="Proteomes" id="UP001596405">
    <property type="component" value="Unassembled WGS sequence"/>
</dbReference>
<accession>A0ABW2DN02</accession>
<dbReference type="InterPro" id="IPR029058">
    <property type="entry name" value="AB_hydrolase_fold"/>
</dbReference>
<dbReference type="SUPFAM" id="SSF53474">
    <property type="entry name" value="alpha/beta-Hydrolases"/>
    <property type="match status" value="1"/>
</dbReference>
<dbReference type="PANTHER" id="PTHR22946:SF9">
    <property type="entry name" value="POLYKETIDE TRANSFERASE AF380"/>
    <property type="match status" value="1"/>
</dbReference>
<dbReference type="PANTHER" id="PTHR22946">
    <property type="entry name" value="DIENELACTONE HYDROLASE DOMAIN-CONTAINING PROTEIN-RELATED"/>
    <property type="match status" value="1"/>
</dbReference>
<proteinExistence type="predicted"/>
<dbReference type="GO" id="GO:0016787">
    <property type="term" value="F:hydrolase activity"/>
    <property type="evidence" value="ECO:0007669"/>
    <property type="project" value="UniProtKB-KW"/>
</dbReference>
<feature type="domain" description="Serine aminopeptidase S33" evidence="3">
    <location>
        <begin position="28"/>
        <end position="165"/>
    </location>
</feature>
<dbReference type="RefSeq" id="WP_066616468.1">
    <property type="nucleotide sequence ID" value="NZ_JBHSYQ010000015.1"/>
</dbReference>
<dbReference type="InterPro" id="IPR050261">
    <property type="entry name" value="FrsA_esterase"/>
</dbReference>
<gene>
    <name evidence="4" type="ORF">ACFQHR_16395</name>
</gene>
<evidence type="ECO:0000313" key="4">
    <source>
        <dbReference type="EMBL" id="MFC6999217.1"/>
    </source>
</evidence>
<keyword evidence="5" id="KW-1185">Reference proteome</keyword>
<name>A0ABW2DN02_9BACT</name>
<dbReference type="InterPro" id="IPR002925">
    <property type="entry name" value="Dienelactn_hydro"/>
</dbReference>
<reference evidence="5" key="1">
    <citation type="journal article" date="2019" name="Int. J. Syst. Evol. Microbiol.">
        <title>The Global Catalogue of Microorganisms (GCM) 10K type strain sequencing project: providing services to taxonomists for standard genome sequencing and annotation.</title>
        <authorList>
            <consortium name="The Broad Institute Genomics Platform"/>
            <consortium name="The Broad Institute Genome Sequencing Center for Infectious Disease"/>
            <person name="Wu L."/>
            <person name="Ma J."/>
        </authorList>
    </citation>
    <scope>NUCLEOTIDE SEQUENCE [LARGE SCALE GENOMIC DNA]</scope>
    <source>
        <strain evidence="5">CGMCC 4.7393</strain>
    </source>
</reference>
<keyword evidence="1 4" id="KW-0378">Hydrolase</keyword>
<evidence type="ECO:0000259" key="2">
    <source>
        <dbReference type="Pfam" id="PF01738"/>
    </source>
</evidence>
<dbReference type="EC" id="3.4.-.-" evidence="4"/>
<feature type="domain" description="Dienelactone hydrolase" evidence="2">
    <location>
        <begin position="205"/>
        <end position="280"/>
    </location>
</feature>
<organism evidence="4 5">
    <name type="scientific">Rufibacter roseus</name>
    <dbReference type="NCBI Taxonomy" id="1567108"/>
    <lineage>
        <taxon>Bacteria</taxon>
        <taxon>Pseudomonadati</taxon>
        <taxon>Bacteroidota</taxon>
        <taxon>Cytophagia</taxon>
        <taxon>Cytophagales</taxon>
        <taxon>Hymenobacteraceae</taxon>
        <taxon>Rufibacter</taxon>
    </lineage>
</organism>
<dbReference type="EMBL" id="JBHSYQ010000015">
    <property type="protein sequence ID" value="MFC6999217.1"/>
    <property type="molecule type" value="Genomic_DNA"/>
</dbReference>
<dbReference type="Gene3D" id="3.40.50.1820">
    <property type="entry name" value="alpha/beta hydrolase"/>
    <property type="match status" value="1"/>
</dbReference>
<evidence type="ECO:0000313" key="5">
    <source>
        <dbReference type="Proteomes" id="UP001596405"/>
    </source>
</evidence>